<dbReference type="VEuPathDB" id="FungiDB:BO71DRAFT_170512"/>
<evidence type="ECO:0000313" key="2">
    <source>
        <dbReference type="EMBL" id="PYH99608.1"/>
    </source>
</evidence>
<name>A0A319EFP7_9EURO</name>
<accession>A0A319EFP7</accession>
<organism evidence="2 3">
    <name type="scientific">Aspergillus ellipticus CBS 707.79</name>
    <dbReference type="NCBI Taxonomy" id="1448320"/>
    <lineage>
        <taxon>Eukaryota</taxon>
        <taxon>Fungi</taxon>
        <taxon>Dikarya</taxon>
        <taxon>Ascomycota</taxon>
        <taxon>Pezizomycotina</taxon>
        <taxon>Eurotiomycetes</taxon>
        <taxon>Eurotiomycetidae</taxon>
        <taxon>Eurotiales</taxon>
        <taxon>Aspergillaceae</taxon>
        <taxon>Aspergillus</taxon>
        <taxon>Aspergillus subgen. Circumdati</taxon>
    </lineage>
</organism>
<evidence type="ECO:0000313" key="3">
    <source>
        <dbReference type="Proteomes" id="UP000247810"/>
    </source>
</evidence>
<evidence type="ECO:0000256" key="1">
    <source>
        <dbReference type="SAM" id="MobiDB-lite"/>
    </source>
</evidence>
<sequence length="196" mass="21889">MQSLRLVCYRPPRTHPTRSNAAARCPSGDRKRTSPNFRPRMSYPFARMVCDEGHAVKNDRDASAPGGGLHRRLPSLVLDGYTYVEPGSGHSRVPVTVAAERGEGWRQRQRGSGGGGRLYRTVQGGRGGFRDVRISTTLELPTRITSERGVDVHGHAMLYRFKKGAVKEYPPRLQMTTPLMIAQYAINRYLQPVLTN</sequence>
<dbReference type="Proteomes" id="UP000247810">
    <property type="component" value="Unassembled WGS sequence"/>
</dbReference>
<protein>
    <submittedName>
        <fullName evidence="2">Uncharacterized protein</fullName>
    </submittedName>
</protein>
<dbReference type="AlphaFoldDB" id="A0A319EFP7"/>
<reference evidence="2 3" key="1">
    <citation type="submission" date="2018-02" db="EMBL/GenBank/DDBJ databases">
        <title>The genomes of Aspergillus section Nigri reveals drivers in fungal speciation.</title>
        <authorList>
            <consortium name="DOE Joint Genome Institute"/>
            <person name="Vesth T.C."/>
            <person name="Nybo J."/>
            <person name="Theobald S."/>
            <person name="Brandl J."/>
            <person name="Frisvad J.C."/>
            <person name="Nielsen K.F."/>
            <person name="Lyhne E.K."/>
            <person name="Kogle M.E."/>
            <person name="Kuo A."/>
            <person name="Riley R."/>
            <person name="Clum A."/>
            <person name="Nolan M."/>
            <person name="Lipzen A."/>
            <person name="Salamov A."/>
            <person name="Henrissat B."/>
            <person name="Wiebenga A."/>
            <person name="De vries R.P."/>
            <person name="Grigoriev I.V."/>
            <person name="Mortensen U.H."/>
            <person name="Andersen M.R."/>
            <person name="Baker S.E."/>
        </authorList>
    </citation>
    <scope>NUCLEOTIDE SEQUENCE [LARGE SCALE GENOMIC DNA]</scope>
    <source>
        <strain evidence="2 3">CBS 707.79</strain>
    </source>
</reference>
<gene>
    <name evidence="2" type="ORF">BO71DRAFT_170512</name>
</gene>
<keyword evidence="3" id="KW-1185">Reference proteome</keyword>
<feature type="region of interest" description="Disordered" evidence="1">
    <location>
        <begin position="12"/>
        <end position="40"/>
    </location>
</feature>
<dbReference type="EMBL" id="KZ825800">
    <property type="protein sequence ID" value="PYH99608.1"/>
    <property type="molecule type" value="Genomic_DNA"/>
</dbReference>
<proteinExistence type="predicted"/>